<protein>
    <submittedName>
        <fullName evidence="2">(apollo) hypothetical protein</fullName>
    </submittedName>
</protein>
<evidence type="ECO:0000313" key="3">
    <source>
        <dbReference type="Proteomes" id="UP000691718"/>
    </source>
</evidence>
<sequence>MTMVFKSSLVVLCVVFAVLADEKSTYPDKYDNIDLKEIKDNKRLLEAYANCVLDKGKCSPDGKELKEHLQEAIETGCEKCTEKQEKGAYEIIEHLIEHENEIWNELCAKFDPEGKWRKKYEDRARANGIKIPE</sequence>
<dbReference type="PANTHER" id="PTHR11257">
    <property type="entry name" value="CHEMOSENSORY PROTEIN-RELATED"/>
    <property type="match status" value="1"/>
</dbReference>
<dbReference type="EMBL" id="CAJQZP010001468">
    <property type="protein sequence ID" value="CAG5049094.1"/>
    <property type="molecule type" value="Genomic_DNA"/>
</dbReference>
<dbReference type="AlphaFoldDB" id="A0A8S3Y189"/>
<dbReference type="OrthoDB" id="6625994at2759"/>
<proteinExistence type="predicted"/>
<name>A0A8S3Y189_PARAO</name>
<evidence type="ECO:0000256" key="1">
    <source>
        <dbReference type="SAM" id="SignalP"/>
    </source>
</evidence>
<keyword evidence="3" id="KW-1185">Reference proteome</keyword>
<dbReference type="Pfam" id="PF03392">
    <property type="entry name" value="OS-D"/>
    <property type="match status" value="1"/>
</dbReference>
<evidence type="ECO:0000313" key="2">
    <source>
        <dbReference type="EMBL" id="CAG5049094.1"/>
    </source>
</evidence>
<dbReference type="PANTHER" id="PTHR11257:SF12">
    <property type="entry name" value="EJACULATORY BULB-SPECIFIC PROTEIN 3-RELATED"/>
    <property type="match status" value="1"/>
</dbReference>
<dbReference type="Proteomes" id="UP000691718">
    <property type="component" value="Unassembled WGS sequence"/>
</dbReference>
<reference evidence="2" key="1">
    <citation type="submission" date="2021-04" db="EMBL/GenBank/DDBJ databases">
        <authorList>
            <person name="Tunstrom K."/>
        </authorList>
    </citation>
    <scope>NUCLEOTIDE SEQUENCE</scope>
</reference>
<accession>A0A8S3Y189</accession>
<organism evidence="2 3">
    <name type="scientific">Parnassius apollo</name>
    <name type="common">Apollo butterfly</name>
    <name type="synonym">Papilio apollo</name>
    <dbReference type="NCBI Taxonomy" id="110799"/>
    <lineage>
        <taxon>Eukaryota</taxon>
        <taxon>Metazoa</taxon>
        <taxon>Ecdysozoa</taxon>
        <taxon>Arthropoda</taxon>
        <taxon>Hexapoda</taxon>
        <taxon>Insecta</taxon>
        <taxon>Pterygota</taxon>
        <taxon>Neoptera</taxon>
        <taxon>Endopterygota</taxon>
        <taxon>Lepidoptera</taxon>
        <taxon>Glossata</taxon>
        <taxon>Ditrysia</taxon>
        <taxon>Papilionoidea</taxon>
        <taxon>Papilionidae</taxon>
        <taxon>Parnassiinae</taxon>
        <taxon>Parnassini</taxon>
        <taxon>Parnassius</taxon>
        <taxon>Parnassius</taxon>
    </lineage>
</organism>
<dbReference type="InterPro" id="IPR005055">
    <property type="entry name" value="A10/PebIII"/>
</dbReference>
<gene>
    <name evidence="2" type="ORF">PAPOLLO_LOCUS24388</name>
</gene>
<feature type="chain" id="PRO_5035841462" evidence="1">
    <location>
        <begin position="21"/>
        <end position="133"/>
    </location>
</feature>
<keyword evidence="1" id="KW-0732">Signal</keyword>
<comment type="caution">
    <text evidence="2">The sequence shown here is derived from an EMBL/GenBank/DDBJ whole genome shotgun (WGS) entry which is preliminary data.</text>
</comment>
<feature type="signal peptide" evidence="1">
    <location>
        <begin position="1"/>
        <end position="20"/>
    </location>
</feature>